<dbReference type="Pfam" id="PF22807">
    <property type="entry name" value="TrAA12"/>
    <property type="match status" value="1"/>
</dbReference>
<evidence type="ECO:0000259" key="3">
    <source>
        <dbReference type="Pfam" id="PF22807"/>
    </source>
</evidence>
<dbReference type="InterPro" id="IPR054539">
    <property type="entry name" value="Beta-prop_PDH"/>
</dbReference>
<gene>
    <name evidence="4" type="ORF">QBC37DRAFT_271623</name>
</gene>
<comment type="caution">
    <text evidence="4">The sequence shown here is derived from an EMBL/GenBank/DDBJ whole genome shotgun (WGS) entry which is preliminary data.</text>
</comment>
<feature type="domain" description="Pyrroloquinoline quinone-dependent pyranose dehydrogenase beta-propeller" evidence="3">
    <location>
        <begin position="35"/>
        <end position="421"/>
    </location>
</feature>
<organism evidence="4 5">
    <name type="scientific">Rhypophila decipiens</name>
    <dbReference type="NCBI Taxonomy" id="261697"/>
    <lineage>
        <taxon>Eukaryota</taxon>
        <taxon>Fungi</taxon>
        <taxon>Dikarya</taxon>
        <taxon>Ascomycota</taxon>
        <taxon>Pezizomycotina</taxon>
        <taxon>Sordariomycetes</taxon>
        <taxon>Sordariomycetidae</taxon>
        <taxon>Sordariales</taxon>
        <taxon>Naviculisporaceae</taxon>
        <taxon>Rhypophila</taxon>
    </lineage>
</organism>
<reference evidence="4" key="1">
    <citation type="journal article" date="2023" name="Mol. Phylogenet. Evol.">
        <title>Genome-scale phylogeny and comparative genomics of the fungal order Sordariales.</title>
        <authorList>
            <person name="Hensen N."/>
            <person name="Bonometti L."/>
            <person name="Westerberg I."/>
            <person name="Brannstrom I.O."/>
            <person name="Guillou S."/>
            <person name="Cros-Aarteil S."/>
            <person name="Calhoun S."/>
            <person name="Haridas S."/>
            <person name="Kuo A."/>
            <person name="Mondo S."/>
            <person name="Pangilinan J."/>
            <person name="Riley R."/>
            <person name="LaButti K."/>
            <person name="Andreopoulos B."/>
            <person name="Lipzen A."/>
            <person name="Chen C."/>
            <person name="Yan M."/>
            <person name="Daum C."/>
            <person name="Ng V."/>
            <person name="Clum A."/>
            <person name="Steindorff A."/>
            <person name="Ohm R.A."/>
            <person name="Martin F."/>
            <person name="Silar P."/>
            <person name="Natvig D.O."/>
            <person name="Lalanne C."/>
            <person name="Gautier V."/>
            <person name="Ament-Velasquez S.L."/>
            <person name="Kruys A."/>
            <person name="Hutchinson M.I."/>
            <person name="Powell A.J."/>
            <person name="Barry K."/>
            <person name="Miller A.N."/>
            <person name="Grigoriev I.V."/>
            <person name="Debuchy R."/>
            <person name="Gladieux P."/>
            <person name="Hiltunen Thoren M."/>
            <person name="Johannesson H."/>
        </authorList>
    </citation>
    <scope>NUCLEOTIDE SEQUENCE</scope>
    <source>
        <strain evidence="4">PSN293</strain>
    </source>
</reference>
<dbReference type="AlphaFoldDB" id="A0AAN6YKP5"/>
<feature type="chain" id="PRO_5042999077" description="Pyrroloquinoline quinone-dependent pyranose dehydrogenase beta-propeller domain-containing protein" evidence="2">
    <location>
        <begin position="22"/>
        <end position="489"/>
    </location>
</feature>
<protein>
    <recommendedName>
        <fullName evidence="3">Pyrroloquinoline quinone-dependent pyranose dehydrogenase beta-propeller domain-containing protein</fullName>
    </recommendedName>
</protein>
<evidence type="ECO:0000313" key="5">
    <source>
        <dbReference type="Proteomes" id="UP001301769"/>
    </source>
</evidence>
<dbReference type="InterPro" id="IPR011041">
    <property type="entry name" value="Quinoprot_gluc/sorb_DH_b-prop"/>
</dbReference>
<evidence type="ECO:0000256" key="1">
    <source>
        <dbReference type="SAM" id="MobiDB-lite"/>
    </source>
</evidence>
<keyword evidence="5" id="KW-1185">Reference proteome</keyword>
<dbReference type="Gene3D" id="2.120.10.30">
    <property type="entry name" value="TolB, C-terminal domain"/>
    <property type="match status" value="1"/>
</dbReference>
<reference evidence="4" key="2">
    <citation type="submission" date="2023-05" db="EMBL/GenBank/DDBJ databases">
        <authorList>
            <consortium name="Lawrence Berkeley National Laboratory"/>
            <person name="Steindorff A."/>
            <person name="Hensen N."/>
            <person name="Bonometti L."/>
            <person name="Westerberg I."/>
            <person name="Brannstrom I.O."/>
            <person name="Guillou S."/>
            <person name="Cros-Aarteil S."/>
            <person name="Calhoun S."/>
            <person name="Haridas S."/>
            <person name="Kuo A."/>
            <person name="Mondo S."/>
            <person name="Pangilinan J."/>
            <person name="Riley R."/>
            <person name="Labutti K."/>
            <person name="Andreopoulos B."/>
            <person name="Lipzen A."/>
            <person name="Chen C."/>
            <person name="Yanf M."/>
            <person name="Daum C."/>
            <person name="Ng V."/>
            <person name="Clum A."/>
            <person name="Ohm R."/>
            <person name="Martin F."/>
            <person name="Silar P."/>
            <person name="Natvig D."/>
            <person name="Lalanne C."/>
            <person name="Gautier V."/>
            <person name="Ament-Velasquez S.L."/>
            <person name="Kruys A."/>
            <person name="Hutchinson M.I."/>
            <person name="Powell A.J."/>
            <person name="Barry K."/>
            <person name="Miller A.N."/>
            <person name="Grigoriev I.V."/>
            <person name="Debuchy R."/>
            <person name="Gladieux P."/>
            <person name="Thoren M.H."/>
            <person name="Johannesson H."/>
        </authorList>
    </citation>
    <scope>NUCLEOTIDE SEQUENCE</scope>
    <source>
        <strain evidence="4">PSN293</strain>
    </source>
</reference>
<evidence type="ECO:0000256" key="2">
    <source>
        <dbReference type="SAM" id="SignalP"/>
    </source>
</evidence>
<dbReference type="Proteomes" id="UP001301769">
    <property type="component" value="Unassembled WGS sequence"/>
</dbReference>
<keyword evidence="2" id="KW-0732">Signal</keyword>
<feature type="signal peptide" evidence="2">
    <location>
        <begin position="1"/>
        <end position="21"/>
    </location>
</feature>
<dbReference type="InterPro" id="IPR011042">
    <property type="entry name" value="6-blade_b-propeller_TolB-like"/>
</dbReference>
<accession>A0AAN6YKP5</accession>
<feature type="compositionally biased region" description="Low complexity" evidence="1">
    <location>
        <begin position="427"/>
        <end position="436"/>
    </location>
</feature>
<name>A0AAN6YKP5_9PEZI</name>
<sequence>MANLIRRFTIVALLLALGADAQSCSRSMSPSYPAPVVAEGYAAQLIISGLTKPRSILFDTKGALLVVESGVGITHITLQDDGNTCIGMGNTTTLVDNKELNHGIDLSQDGKTLYASTESEVFSWTYDPVAATASNPRTLINGMSTSGHSTRTLLLSKKQPDILLVSQGSAANIDPQATDMRTGISQIRSFNLTELKGKRIYNYTDGTVLGWGLRNSVGVAEEPITGGIFSVENSADQVTRKGVDIHENNPGEEMNFHGFLNGTMTIQSANHGYPGCLAVWGTDIPDVGNMTVGWQFSHDASSDVNDDLCMLMFTPPRLTFQAHTAPLDIKFNPNGTLAYVSFHGSWNRDDPAGYMLSVIAFANGEPTEPRTSITAAVPILSNQDPSACPGNCFRPVGLAFDSQERLFMTSDSTGEIYVVVRTSADGSGVPSNNGGSSDQGGGNNGGGGGIGNENAATTGAVVPRSYESLLLVGVTLTLSLVGGAFFAVG</sequence>
<proteinExistence type="predicted"/>
<evidence type="ECO:0000313" key="4">
    <source>
        <dbReference type="EMBL" id="KAK4219826.1"/>
    </source>
</evidence>
<dbReference type="EMBL" id="MU858046">
    <property type="protein sequence ID" value="KAK4219826.1"/>
    <property type="molecule type" value="Genomic_DNA"/>
</dbReference>
<feature type="compositionally biased region" description="Gly residues" evidence="1">
    <location>
        <begin position="437"/>
        <end position="451"/>
    </location>
</feature>
<dbReference type="SUPFAM" id="SSF50952">
    <property type="entry name" value="Soluble quinoprotein glucose dehydrogenase"/>
    <property type="match status" value="1"/>
</dbReference>
<feature type="region of interest" description="Disordered" evidence="1">
    <location>
        <begin position="427"/>
        <end position="451"/>
    </location>
</feature>